<dbReference type="InterPro" id="IPR006976">
    <property type="entry name" value="VanZ-like"/>
</dbReference>
<gene>
    <name evidence="3" type="ORF">F1654_10365</name>
</gene>
<accession>A0A5M6ZBZ3</accession>
<dbReference type="PANTHER" id="PTHR28008">
    <property type="entry name" value="DOMAIN PROTEIN, PUTATIVE (AFU_ORTHOLOGUE AFUA_3G10980)-RELATED"/>
    <property type="match status" value="1"/>
</dbReference>
<keyword evidence="1" id="KW-1133">Transmembrane helix</keyword>
<name>A0A5M6ZBZ3_9PROT</name>
<dbReference type="Proteomes" id="UP000325122">
    <property type="component" value="Unassembled WGS sequence"/>
</dbReference>
<protein>
    <recommendedName>
        <fullName evidence="2">VanZ-like domain-containing protein</fullName>
    </recommendedName>
</protein>
<evidence type="ECO:0000313" key="4">
    <source>
        <dbReference type="Proteomes" id="UP000325122"/>
    </source>
</evidence>
<dbReference type="PANTHER" id="PTHR28008:SF1">
    <property type="entry name" value="DOMAIN PROTEIN, PUTATIVE (AFU_ORTHOLOGUE AFUA_3G10980)-RELATED"/>
    <property type="match status" value="1"/>
</dbReference>
<keyword evidence="1" id="KW-0472">Membrane</keyword>
<comment type="caution">
    <text evidence="3">The sequence shown here is derived from an EMBL/GenBank/DDBJ whole genome shotgun (WGS) entry which is preliminary data.</text>
</comment>
<feature type="domain" description="VanZ-like" evidence="2">
    <location>
        <begin position="36"/>
        <end position="109"/>
    </location>
</feature>
<dbReference type="EMBL" id="VWOJ01000003">
    <property type="protein sequence ID" value="KAA5802232.1"/>
    <property type="molecule type" value="Genomic_DNA"/>
</dbReference>
<organism evidence="3 4">
    <name type="scientific">Alkalicaulis satelles</name>
    <dbReference type="NCBI Taxonomy" id="2609175"/>
    <lineage>
        <taxon>Bacteria</taxon>
        <taxon>Pseudomonadati</taxon>
        <taxon>Pseudomonadota</taxon>
        <taxon>Alphaproteobacteria</taxon>
        <taxon>Maricaulales</taxon>
        <taxon>Maricaulaceae</taxon>
        <taxon>Alkalicaulis</taxon>
    </lineage>
</organism>
<dbReference type="Pfam" id="PF04892">
    <property type="entry name" value="VanZ"/>
    <property type="match status" value="1"/>
</dbReference>
<proteinExistence type="predicted"/>
<feature type="transmembrane region" description="Helical" evidence="1">
    <location>
        <begin position="6"/>
        <end position="26"/>
    </location>
</feature>
<keyword evidence="4" id="KW-1185">Reference proteome</keyword>
<evidence type="ECO:0000259" key="2">
    <source>
        <dbReference type="Pfam" id="PF04892"/>
    </source>
</evidence>
<reference evidence="3 4" key="1">
    <citation type="submission" date="2019-09" db="EMBL/GenBank/DDBJ databases">
        <authorList>
            <person name="Kevbrin V."/>
            <person name="Grouzdev D.S."/>
        </authorList>
    </citation>
    <scope>NUCLEOTIDE SEQUENCE [LARGE SCALE GENOMIC DNA]</scope>
    <source>
        <strain evidence="3 4">G-192</strain>
    </source>
</reference>
<keyword evidence="1" id="KW-0812">Transmembrane</keyword>
<feature type="transmembrane region" description="Helical" evidence="1">
    <location>
        <begin position="62"/>
        <end position="81"/>
    </location>
</feature>
<evidence type="ECO:0000313" key="3">
    <source>
        <dbReference type="EMBL" id="KAA5802232.1"/>
    </source>
</evidence>
<feature type="transmembrane region" description="Helical" evidence="1">
    <location>
        <begin position="93"/>
        <end position="114"/>
    </location>
</feature>
<evidence type="ECO:0000256" key="1">
    <source>
        <dbReference type="SAM" id="Phobius"/>
    </source>
</evidence>
<dbReference type="AlphaFoldDB" id="A0A5M6ZBZ3"/>
<dbReference type="RefSeq" id="WP_150023483.1">
    <property type="nucleotide sequence ID" value="NZ_VWOJ01000003.1"/>
</dbReference>
<sequence>MRVQPLGPLAFWFTLCVVLGLALWPGDGGAPRLFGWDKLEHIAAFVTLTVLGRFAYPGLARVWLLAGLSGFGIAIELLQMIEALNRSASPYDVGANTIGILLGLVIAAVAARLARAMGLHP</sequence>